<name>A0ABD1ZDH0_9MARC</name>
<feature type="compositionally biased region" description="Low complexity" evidence="4">
    <location>
        <begin position="38"/>
        <end position="63"/>
    </location>
</feature>
<evidence type="ECO:0000313" key="7">
    <source>
        <dbReference type="Proteomes" id="UP001605036"/>
    </source>
</evidence>
<dbReference type="EMBL" id="JBHFFA010000001">
    <property type="protein sequence ID" value="KAL2649484.1"/>
    <property type="molecule type" value="Genomic_DNA"/>
</dbReference>
<evidence type="ECO:0000256" key="4">
    <source>
        <dbReference type="SAM" id="MobiDB-lite"/>
    </source>
</evidence>
<dbReference type="PROSITE" id="PS50882">
    <property type="entry name" value="YTH"/>
    <property type="match status" value="1"/>
</dbReference>
<dbReference type="AlphaFoldDB" id="A0ABD1ZDH0"/>
<dbReference type="InterPro" id="IPR007275">
    <property type="entry name" value="YTH_domain"/>
</dbReference>
<dbReference type="PANTHER" id="PTHR12357:SF89">
    <property type="entry name" value="YTH DOMAIN-CONTAINING FAMILY PROTEIN"/>
    <property type="match status" value="1"/>
</dbReference>
<reference evidence="6 7" key="1">
    <citation type="submission" date="2024-09" db="EMBL/GenBank/DDBJ databases">
        <title>Chromosome-scale assembly of Riccia fluitans.</title>
        <authorList>
            <person name="Paukszto L."/>
            <person name="Sawicki J."/>
            <person name="Karawczyk K."/>
            <person name="Piernik-Szablinska J."/>
            <person name="Szczecinska M."/>
            <person name="Mazdziarz M."/>
        </authorList>
    </citation>
    <scope>NUCLEOTIDE SEQUENCE [LARGE SCALE GENOMIC DNA]</scope>
    <source>
        <strain evidence="6">Rf_01</strain>
        <tissue evidence="6">Aerial parts of the thallus</tissue>
    </source>
</reference>
<dbReference type="FunFam" id="3.10.590.10:FF:000001">
    <property type="entry name" value="YTH domain family 1, isoform CRA_a"/>
    <property type="match status" value="1"/>
</dbReference>
<feature type="compositionally biased region" description="Basic and acidic residues" evidence="4">
    <location>
        <begin position="613"/>
        <end position="630"/>
    </location>
</feature>
<dbReference type="Pfam" id="PF04146">
    <property type="entry name" value="YTH"/>
    <property type="match status" value="1"/>
</dbReference>
<evidence type="ECO:0000256" key="2">
    <source>
        <dbReference type="ARBA" id="ARBA00022490"/>
    </source>
</evidence>
<proteinExistence type="predicted"/>
<dbReference type="InterPro" id="IPR045168">
    <property type="entry name" value="YTH_prot"/>
</dbReference>
<feature type="compositionally biased region" description="Gly residues" evidence="4">
    <location>
        <begin position="200"/>
        <end position="209"/>
    </location>
</feature>
<evidence type="ECO:0000259" key="5">
    <source>
        <dbReference type="PROSITE" id="PS50882"/>
    </source>
</evidence>
<dbReference type="Proteomes" id="UP001605036">
    <property type="component" value="Unassembled WGS sequence"/>
</dbReference>
<dbReference type="CDD" id="cd21134">
    <property type="entry name" value="YTH"/>
    <property type="match status" value="1"/>
</dbReference>
<feature type="compositionally biased region" description="Polar residues" evidence="4">
    <location>
        <begin position="693"/>
        <end position="702"/>
    </location>
</feature>
<feature type="compositionally biased region" description="Gly residues" evidence="4">
    <location>
        <begin position="344"/>
        <end position="353"/>
    </location>
</feature>
<evidence type="ECO:0000256" key="3">
    <source>
        <dbReference type="ARBA" id="ARBA00022884"/>
    </source>
</evidence>
<protein>
    <recommendedName>
        <fullName evidence="5">YTH domain-containing protein</fullName>
    </recommendedName>
</protein>
<feature type="region of interest" description="Disordered" evidence="4">
    <location>
        <begin position="313"/>
        <end position="400"/>
    </location>
</feature>
<feature type="compositionally biased region" description="Gly residues" evidence="4">
    <location>
        <begin position="378"/>
        <end position="388"/>
    </location>
</feature>
<dbReference type="GO" id="GO:0005737">
    <property type="term" value="C:cytoplasm"/>
    <property type="evidence" value="ECO:0007669"/>
    <property type="project" value="UniProtKB-SubCell"/>
</dbReference>
<gene>
    <name evidence="6" type="ORF">R1flu_017612</name>
</gene>
<feature type="region of interest" description="Disordered" evidence="4">
    <location>
        <begin position="172"/>
        <end position="220"/>
    </location>
</feature>
<sequence>MAAVAQPVDQVSDMLQGLKVDTASKPGETNTEAPPSQDGNSSDGSADVSASGGTGDAASNSGAHEGAAEPGVYYQANGYPPHGYMYHHEYPHGEWEEYARFVGVDGVELPAQGVYGENGSVLYHHPGYGFASQPGYGPYNQGPPIPTMGADGQLYGPQAFQYTGHMYQQPVSPGGQYVPTPTSAAGDAPTSGPGEPGPPGVEGGNGTGASGTNVSMGPRPGYPVTLIPSHGPYARGVLPLAIHNPQDMRSFEGLRAGAPSWADVTKITEGQQRPGVPAMHLVSQPVPTPGLPTQSMRPITPLQLHISAGAPQRSHSIASPTLGPGTLARGYPPLGRVMQSPNGSGRGGRGMPGPGMDSRSNGGRGWMGVDQKGKPRGGRGGGPLGNGSGNLDILNEQNRGPRTTRIRNQRTTPGVLRHTRAQGTGANGNSDALSALTNREQYNRPEFQTKYDQAKFFVIKSYSEDDVHKSIKYNVWASTPNGNKRLEGAYQDAQTKQGPCPVFFFFSVNASGQFCGVAEMTGPVDFNRSVDFWQQDKWNGRFSVKWHIIKDVPNCQFRHIILENNDNKPVTNSRDTQEVKFEQGIEMLNIFKNYASKTSILDDFQFYESRQRAMQEKRARQQAQHLRELQRQQGGGRAGNEPEPARPEQGRPQVLQPTPAESMQQLQQSKTLKLEKPVETAVEEKSHAKGSGPSETTVSSTPPVVDSAPAASLERKSSSKSSSPETKEDSIAATENNGVDAQTVEESKEKIIASVTVVDDSLGKEQKPSTSE</sequence>
<comment type="caution">
    <text evidence="6">The sequence shown here is derived from an EMBL/GenBank/DDBJ whole genome shotgun (WGS) entry which is preliminary data.</text>
</comment>
<keyword evidence="3" id="KW-0694">RNA-binding</keyword>
<feature type="compositionally biased region" description="Basic and acidic residues" evidence="4">
    <location>
        <begin position="672"/>
        <end position="687"/>
    </location>
</feature>
<feature type="compositionally biased region" description="Polar residues" evidence="4">
    <location>
        <begin position="655"/>
        <end position="671"/>
    </location>
</feature>
<evidence type="ECO:0000313" key="6">
    <source>
        <dbReference type="EMBL" id="KAL2649484.1"/>
    </source>
</evidence>
<comment type="subcellular location">
    <subcellularLocation>
        <location evidence="1">Cytoplasm</location>
    </subcellularLocation>
</comment>
<dbReference type="PANTHER" id="PTHR12357">
    <property type="entry name" value="YTH YT521-B HOMOLOGY DOMAIN-CONTAINING"/>
    <property type="match status" value="1"/>
</dbReference>
<dbReference type="GO" id="GO:0003723">
    <property type="term" value="F:RNA binding"/>
    <property type="evidence" value="ECO:0007669"/>
    <property type="project" value="UniProtKB-KW"/>
</dbReference>
<keyword evidence="2" id="KW-0963">Cytoplasm</keyword>
<feature type="domain" description="YTH" evidence="5">
    <location>
        <begin position="454"/>
        <end position="591"/>
    </location>
</feature>
<organism evidence="6 7">
    <name type="scientific">Riccia fluitans</name>
    <dbReference type="NCBI Taxonomy" id="41844"/>
    <lineage>
        <taxon>Eukaryota</taxon>
        <taxon>Viridiplantae</taxon>
        <taxon>Streptophyta</taxon>
        <taxon>Embryophyta</taxon>
        <taxon>Marchantiophyta</taxon>
        <taxon>Marchantiopsida</taxon>
        <taxon>Marchantiidae</taxon>
        <taxon>Marchantiales</taxon>
        <taxon>Ricciaceae</taxon>
        <taxon>Riccia</taxon>
    </lineage>
</organism>
<accession>A0ABD1ZDH0</accession>
<keyword evidence="7" id="KW-1185">Reference proteome</keyword>
<feature type="region of interest" description="Disordered" evidence="4">
    <location>
        <begin position="1"/>
        <end position="66"/>
    </location>
</feature>
<feature type="region of interest" description="Disordered" evidence="4">
    <location>
        <begin position="613"/>
        <end position="750"/>
    </location>
</feature>
<evidence type="ECO:0000256" key="1">
    <source>
        <dbReference type="ARBA" id="ARBA00004496"/>
    </source>
</evidence>
<dbReference type="Gene3D" id="3.10.590.10">
    <property type="entry name" value="ph1033 like domains"/>
    <property type="match status" value="1"/>
</dbReference>